<feature type="domain" description="U1-type" evidence="3">
    <location>
        <begin position="1049"/>
        <end position="1083"/>
    </location>
</feature>
<feature type="region of interest" description="Disordered" evidence="2">
    <location>
        <begin position="1671"/>
        <end position="1695"/>
    </location>
</feature>
<dbReference type="FunCoup" id="H0XF10">
    <property type="interactions" value="3475"/>
</dbReference>
<feature type="compositionally biased region" description="Acidic residues" evidence="2">
    <location>
        <begin position="175"/>
        <end position="186"/>
    </location>
</feature>
<dbReference type="EMBL" id="AAQR03061189">
    <property type="status" value="NOT_ANNOTATED_CDS"/>
    <property type="molecule type" value="Genomic_DNA"/>
</dbReference>
<feature type="compositionally biased region" description="Basic residues" evidence="2">
    <location>
        <begin position="52"/>
        <end position="66"/>
    </location>
</feature>
<dbReference type="GO" id="GO:0045892">
    <property type="term" value="P:negative regulation of DNA-templated transcription"/>
    <property type="evidence" value="ECO:0007669"/>
    <property type="project" value="Ensembl"/>
</dbReference>
<name>H0XF10_OTOGA</name>
<dbReference type="GO" id="GO:0003676">
    <property type="term" value="F:nucleic acid binding"/>
    <property type="evidence" value="ECO:0007669"/>
    <property type="project" value="InterPro"/>
</dbReference>
<dbReference type="GO" id="GO:0008270">
    <property type="term" value="F:zinc ion binding"/>
    <property type="evidence" value="ECO:0007669"/>
    <property type="project" value="InterPro"/>
</dbReference>
<dbReference type="Proteomes" id="UP000005225">
    <property type="component" value="Unassembled WGS sequence"/>
</dbReference>
<accession>H0XF10</accession>
<dbReference type="PANTHER" id="PTHR15577">
    <property type="entry name" value="ZINC FINGER CONTAINING PROTEIN"/>
    <property type="match status" value="1"/>
</dbReference>
<dbReference type="InParanoid" id="H0XF10"/>
<evidence type="ECO:0000313" key="4">
    <source>
        <dbReference type="Ensembl" id="ENSOGAP00000014574.2"/>
    </source>
</evidence>
<feature type="region of interest" description="Disordered" evidence="2">
    <location>
        <begin position="159"/>
        <end position="187"/>
    </location>
</feature>
<feature type="compositionally biased region" description="Basic and acidic residues" evidence="2">
    <location>
        <begin position="1264"/>
        <end position="1273"/>
    </location>
</feature>
<feature type="compositionally biased region" description="Basic and acidic residues" evidence="2">
    <location>
        <begin position="1228"/>
        <end position="1252"/>
    </location>
</feature>
<feature type="region of interest" description="Disordered" evidence="2">
    <location>
        <begin position="547"/>
        <end position="577"/>
    </location>
</feature>
<evidence type="ECO:0000256" key="1">
    <source>
        <dbReference type="SAM" id="Coils"/>
    </source>
</evidence>
<feature type="region of interest" description="Disordered" evidence="2">
    <location>
        <begin position="973"/>
        <end position="1037"/>
    </location>
</feature>
<evidence type="ECO:0000313" key="5">
    <source>
        <dbReference type="Proteomes" id="UP000005225"/>
    </source>
</evidence>
<reference evidence="4" key="3">
    <citation type="submission" date="2025-09" db="UniProtKB">
        <authorList>
            <consortium name="Ensembl"/>
        </authorList>
    </citation>
    <scope>IDENTIFICATION</scope>
</reference>
<evidence type="ECO:0000256" key="2">
    <source>
        <dbReference type="SAM" id="MobiDB-lite"/>
    </source>
</evidence>
<dbReference type="EMBL" id="AAQR03061188">
    <property type="status" value="NOT_ANNOTATED_CDS"/>
    <property type="molecule type" value="Genomic_DNA"/>
</dbReference>
<feature type="compositionally biased region" description="Low complexity" evidence="2">
    <location>
        <begin position="1580"/>
        <end position="1593"/>
    </location>
</feature>
<feature type="domain" description="U1-type" evidence="3">
    <location>
        <begin position="1119"/>
        <end position="1153"/>
    </location>
</feature>
<dbReference type="GeneTree" id="ENSGT00390000000614"/>
<dbReference type="Ensembl" id="ENSOGAT00000016284.2">
    <property type="protein sequence ID" value="ENSOGAP00000014574.2"/>
    <property type="gene ID" value="ENSOGAG00000016276.2"/>
</dbReference>
<keyword evidence="1" id="KW-0175">Coiled coil</keyword>
<feature type="region of interest" description="Disordered" evidence="2">
    <location>
        <begin position="908"/>
        <end position="928"/>
    </location>
</feature>
<feature type="coiled-coil region" evidence="1">
    <location>
        <begin position="928"/>
        <end position="965"/>
    </location>
</feature>
<dbReference type="HOGENOM" id="CLU_001571_0_0_1"/>
<feature type="compositionally biased region" description="Basic and acidic residues" evidence="2">
    <location>
        <begin position="1183"/>
        <end position="1217"/>
    </location>
</feature>
<feature type="region of interest" description="Disordered" evidence="2">
    <location>
        <begin position="1"/>
        <end position="145"/>
    </location>
</feature>
<dbReference type="GO" id="GO:0042803">
    <property type="term" value="F:protein homodimerization activity"/>
    <property type="evidence" value="ECO:0007669"/>
    <property type="project" value="Ensembl"/>
</dbReference>
<feature type="compositionally biased region" description="Basic and acidic residues" evidence="2">
    <location>
        <begin position="109"/>
        <end position="131"/>
    </location>
</feature>
<feature type="region of interest" description="Disordered" evidence="2">
    <location>
        <begin position="1183"/>
        <end position="1303"/>
    </location>
</feature>
<feature type="compositionally biased region" description="Basic and acidic residues" evidence="2">
    <location>
        <begin position="1281"/>
        <end position="1301"/>
    </location>
</feature>
<dbReference type="SMART" id="SM00451">
    <property type="entry name" value="ZnF_U1"/>
    <property type="match status" value="2"/>
</dbReference>
<sequence>MYRSGSRSSVSSHRPKDSGCGGPRSGRSSGSSSGPARRTSSPPSSSSSSRTSARRPRSPSGHRSRRASPSPSRGRRGSPPPSRARRGSPSPPRSRRLFPPGPAGFRGSSRGESRADFSRDGRGDHPGDSRRRSPGLRSDSSLEQSLRITVGNDHFCVSTPERRRLSDRLGSPVDNLDDMDRDDLTDDSVFTRSSQCSRGLERYISQEEEPLSPFLGQLDEDYRTRETFLHRSNYSPHISCHEELLRGAERNREKLKGSYSVRSEERSREAKRPRYDDTEKIHSMGGDHPSFTSGTRNYRQRRRSPSPRFLDPEFRELDLARRKREEEEERSRSLSQELVGVDGGGTSCSIPGLSGVLTASEPGYSLHRPDEVSVMPKKSILKKRIEVDMEPSMQLENFSSSTISSQDHPLYSGHSSIPLSGAIAAFASEIENKGTVVETTLKEPQSNLYQWGPLPGMPKDNSPLREKFEGFLCHKEKLDLKAEGPERHTDFLLPHERASQDGSGFSRILSMLADSTSTQEKRRRSFPDIEDEEKFLYGDEEEDLKVESVPKSVGSSESEVVRQKANSLPSSAPAVKLESLEETNPEYAKIHDLLKTVGLDIGVAEISKLAVRTQERLHGKKPSLRSSADRRSSVDRHFSTDRCSSVDHRFSADRRSSDPHRLESRDAHHSNTHSPEVSHPHPASPVDPYLLTKNSPPFLKSDHSMGHISGAEVVGSGFQSSVAVRCMLPSAPSAPVRLPHSASLSQFHMPRASQFSAARIPPNYQGPAIPPASFDAYRHYMAYAASRWPIYPTSQPSNHPLAEPHRIMPVTKQATRSRPNLRVIPTVTPDEPKQEESVLGSIPAAQVPVQVSIPSLIRYNPEKISDEKNRASQKQKVIEEREKLKSDREARQKKMYYLRTELERLHKQQGEMLRKKRREKDGHKDPLLVEVSRLQDNIMKDIAELRQEAEEAEKKQSELDKVAQILGINIFDKSQKSSSDSKEPTEKPGKAEKSKSPEKVSLSSNSSSNKESKVNNEKSRTKSPKPAESPQAATKQLDQPTAAYEYYDAGNHWCKDCNTICGTMFDFFTHMHNKKHTQTLDPYNRPWASKTQSEAKQDAIKRTDKITVPAKGSEFLIPITGFYCQLCEEFLGDPISGEQHVKGHQHNEKYKKYVDENPLYEERRNLDRQAGLAVVLETERRRQSELKRKLSEKPKEEKKEKKAKVMKEIKVDDKVSDELEDQLSEGRNSPEKVENKRNIIKLQLKEEVKKESPTSSSFGKFSWKKPEKEEEKSSVVAPSIPKEEIMESSKDKEDGKAEAGKAKPIKIKLSGKTVVAHTNPWMPVVTTSTQTKIRPNLPIPSTVLRKSGSATVSKPAPLNTFLSIKSSGTTAKPLPVVKESSADLLLPPDIISKAFGGEEVILKGSPDEKMVLAEKNEPSHIPEPMLPPPPPPAIPHPAAPSAAQANVVLTPVKSNPVVSQTLSPGFQGPTILNPVLPAAIMASAHPAPIPSDETAPGVSESDRDQTLFSVLVRPPPPLSSVFSEQAKKLEKRNSCLATANAKDLYDIFYSSGGKGAPETKLSGGLLANGENSSLSKPESLDNSSTSTLNSSASQEKSQDSGLATASIVNNSEKPIAKTLVPLGKWSVVEHIDPKSRGSSYGFLQPLTRLCQSRPYETLTPKTDTLAMWTSSSFQNDTNRDISPEEKTDLDLGEPGPPGVEATRQLLDIHCYTKKSKKLVEIHLIESGNQHKESQELQYSEDFRESEVDPHSELKGRVAKLSEGVIEEGARINTGPHSIENSNLNHGNRYMWEGEVEQPKLLMIDKEAEQSKKLITGSETTSKVAIELSAQALSSTKTKLDSYPSEARALLLNPQDIPMKISPELHLQTPVRSTVCLTDSSQEQRVSAGSEECLENSAPEPASRTSRYRSLQLKRERSKDFQGQKIYELTVWDENSKKPKTWESPEKPEVEALELQDVHPELTVTIESKALEDFKATDLKVEELATLDNLRNMHVDICNTQVDPAHRSPATLSQKVCEENSVSPLECNPSICTDFESIPSFSGFPLDSPKTLVLNFETESEQNSSNPRSRITSNISKTEFPLENIDRGLGALEGMHQALDLLAGGMMPEEVEETCQLEKQESLRLESETVNPAGLGPSPCLPDLVDFVTRTSGVQKEKLCSLLSEPGDPPKYSSLEMGPLPLEIPDASITDTALPQVDEDNGNTLNFVKNSASQSSPREQVVGGNMVPEEMVEREATIDAIQDHTESSVYK</sequence>
<dbReference type="eggNOG" id="ENOG502R1ZF">
    <property type="taxonomic scope" value="Eukaryota"/>
</dbReference>
<feature type="compositionally biased region" description="Basic and acidic residues" evidence="2">
    <location>
        <begin position="973"/>
        <end position="998"/>
    </location>
</feature>
<dbReference type="OMA" id="DTLAMWT"/>
<dbReference type="GO" id="GO:0005829">
    <property type="term" value="C:cytosol"/>
    <property type="evidence" value="ECO:0007669"/>
    <property type="project" value="Ensembl"/>
</dbReference>
<dbReference type="GO" id="GO:0005654">
    <property type="term" value="C:nucleoplasm"/>
    <property type="evidence" value="ECO:0007669"/>
    <property type="project" value="Ensembl"/>
</dbReference>
<feature type="compositionally biased region" description="Basic and acidic residues" evidence="2">
    <location>
        <begin position="254"/>
        <end position="282"/>
    </location>
</feature>
<keyword evidence="5" id="KW-1185">Reference proteome</keyword>
<dbReference type="InterPro" id="IPR055309">
    <property type="entry name" value="Znf318-like"/>
</dbReference>
<feature type="compositionally biased region" description="Low complexity" evidence="2">
    <location>
        <begin position="999"/>
        <end position="1009"/>
    </location>
</feature>
<organism evidence="4 5">
    <name type="scientific">Otolemur garnettii</name>
    <name type="common">Small-eared galago</name>
    <name type="synonym">Garnett's greater bushbaby</name>
    <dbReference type="NCBI Taxonomy" id="30611"/>
    <lineage>
        <taxon>Eukaryota</taxon>
        <taxon>Metazoa</taxon>
        <taxon>Chordata</taxon>
        <taxon>Craniata</taxon>
        <taxon>Vertebrata</taxon>
        <taxon>Euteleostomi</taxon>
        <taxon>Mammalia</taxon>
        <taxon>Eutheria</taxon>
        <taxon>Euarchontoglires</taxon>
        <taxon>Primates</taxon>
        <taxon>Strepsirrhini</taxon>
        <taxon>Lorisiformes</taxon>
        <taxon>Galagidae</taxon>
        <taxon>Otolemur</taxon>
    </lineage>
</organism>
<feature type="compositionally biased region" description="Polar residues" evidence="2">
    <location>
        <begin position="553"/>
        <end position="570"/>
    </location>
</feature>
<feature type="compositionally biased region" description="Basic and acidic residues" evidence="2">
    <location>
        <begin position="1677"/>
        <end position="1689"/>
    </location>
</feature>
<proteinExistence type="predicted"/>
<feature type="region of interest" description="Disordered" evidence="2">
    <location>
        <begin position="1878"/>
        <end position="1906"/>
    </location>
</feature>
<dbReference type="GO" id="GO:0045893">
    <property type="term" value="P:positive regulation of DNA-templated transcription"/>
    <property type="evidence" value="ECO:0007669"/>
    <property type="project" value="Ensembl"/>
</dbReference>
<feature type="compositionally biased region" description="Low complexity" evidence="2">
    <location>
        <begin position="25"/>
        <end position="51"/>
    </location>
</feature>
<feature type="region of interest" description="Disordered" evidence="2">
    <location>
        <begin position="254"/>
        <end position="314"/>
    </location>
</feature>
<feature type="region of interest" description="Disordered" evidence="2">
    <location>
        <begin position="864"/>
        <end position="891"/>
    </location>
</feature>
<feature type="compositionally biased region" description="Basic and acidic residues" evidence="2">
    <location>
        <begin position="627"/>
        <end position="669"/>
    </location>
</feature>
<dbReference type="EMBL" id="AAQR03061193">
    <property type="status" value="NOT_ANNOTATED_CDS"/>
    <property type="molecule type" value="Genomic_DNA"/>
</dbReference>
<reference evidence="5" key="1">
    <citation type="submission" date="2011-03" db="EMBL/GenBank/DDBJ databases">
        <title>Version 3 of the genome sequence of Otolemur garnettii (Bushbaby).</title>
        <authorList>
            <consortium name="The Broad Institute Genome Sequencing Platform"/>
            <person name="Di Palma F."/>
            <person name="Johnson J."/>
            <person name="Lander E.S."/>
            <person name="Lindblad-Toh K."/>
            <person name="Jaffe D.B."/>
            <person name="Gnerre S."/>
            <person name="MacCallum I."/>
            <person name="Przybylski D."/>
            <person name="Ribeiro F.J."/>
            <person name="Burton J.N."/>
            <person name="Walker B.J."/>
            <person name="Sharpe T."/>
            <person name="Hall G."/>
        </authorList>
    </citation>
    <scope>NUCLEOTIDE SEQUENCE [LARGE SCALE GENOMIC DNA]</scope>
</reference>
<dbReference type="EMBL" id="AAQR03061190">
    <property type="status" value="NOT_ANNOTATED_CDS"/>
    <property type="molecule type" value="Genomic_DNA"/>
</dbReference>
<evidence type="ECO:0000259" key="3">
    <source>
        <dbReference type="SMART" id="SM00451"/>
    </source>
</evidence>
<dbReference type="EMBL" id="AAQR03061191">
    <property type="status" value="NOT_ANNOTATED_CDS"/>
    <property type="molecule type" value="Genomic_DNA"/>
</dbReference>
<protein>
    <submittedName>
        <fullName evidence="4">Zinc finger protein 318</fullName>
    </submittedName>
</protein>
<feature type="compositionally biased region" description="Basic and acidic residues" evidence="2">
    <location>
        <begin position="1010"/>
        <end position="1020"/>
    </location>
</feature>
<reference evidence="4" key="2">
    <citation type="submission" date="2025-08" db="UniProtKB">
        <authorList>
            <consortium name="Ensembl"/>
        </authorList>
    </citation>
    <scope>IDENTIFICATION</scope>
</reference>
<dbReference type="EMBL" id="AAQR03061192">
    <property type="status" value="NOT_ANNOTATED_CDS"/>
    <property type="molecule type" value="Genomic_DNA"/>
</dbReference>
<feature type="region of interest" description="Disordered" evidence="2">
    <location>
        <begin position="1561"/>
        <end position="1602"/>
    </location>
</feature>
<dbReference type="InterPro" id="IPR003604">
    <property type="entry name" value="Matrin/U1-like-C_Znf_C2H2"/>
</dbReference>
<dbReference type="PANTHER" id="PTHR15577:SF2">
    <property type="entry name" value="ZINC FINGER PROTEIN 318"/>
    <property type="match status" value="1"/>
</dbReference>
<feature type="region of interest" description="Disordered" evidence="2">
    <location>
        <begin position="615"/>
        <end position="695"/>
    </location>
</feature>
<feature type="compositionally biased region" description="Basic and acidic residues" evidence="2">
    <location>
        <begin position="908"/>
        <end position="927"/>
    </location>
</feature>
<dbReference type="EMBL" id="AAQR03061187">
    <property type="status" value="NOT_ANNOTATED_CDS"/>
    <property type="molecule type" value="Genomic_DNA"/>
</dbReference>
<feature type="compositionally biased region" description="Low complexity" evidence="2">
    <location>
        <begin position="1"/>
        <end position="12"/>
    </location>
</feature>
<dbReference type="STRING" id="30611.ENSOGAP00000014574"/>